<dbReference type="Proteomes" id="UP000601736">
    <property type="component" value="Unassembled WGS sequence"/>
</dbReference>
<dbReference type="Gene3D" id="3.40.50.2000">
    <property type="entry name" value="Glycogen Phosphorylase B"/>
    <property type="match status" value="2"/>
</dbReference>
<dbReference type="GO" id="GO:0016757">
    <property type="term" value="F:glycosyltransferase activity"/>
    <property type="evidence" value="ECO:0007669"/>
    <property type="project" value="InterPro"/>
</dbReference>
<dbReference type="EMBL" id="CAJNAP010000034">
    <property type="protein sequence ID" value="CAE6511907.1"/>
    <property type="molecule type" value="Genomic_DNA"/>
</dbReference>
<evidence type="ECO:0000313" key="5">
    <source>
        <dbReference type="EMBL" id="SFM39823.1"/>
    </source>
</evidence>
<dbReference type="EMBL" id="FOUF01000015">
    <property type="protein sequence ID" value="SFM39823.1"/>
    <property type="molecule type" value="Genomic_DNA"/>
</dbReference>
<accession>A0A1I4QJM2</accession>
<dbReference type="Proteomes" id="UP000199561">
    <property type="component" value="Unassembled WGS sequence"/>
</dbReference>
<keyword evidence="6" id="KW-1185">Reference proteome</keyword>
<dbReference type="InterPro" id="IPR028098">
    <property type="entry name" value="Glyco_trans_4-like_N"/>
</dbReference>
<keyword evidence="1 5" id="KW-0808">Transferase</keyword>
<reference evidence="4" key="2">
    <citation type="submission" date="2021-02" db="EMBL/GenBank/DDBJ databases">
        <authorList>
            <person name="Han P."/>
        </authorList>
    </citation>
    <scope>NUCLEOTIDE SEQUENCE</scope>
    <source>
        <strain evidence="4">Nitrosomonas nitrosa 18-3D</strain>
    </source>
</reference>
<dbReference type="RefSeq" id="WP_090669046.1">
    <property type="nucleotide sequence ID" value="NZ_CAJNAP010000034.1"/>
</dbReference>
<organism evidence="5 6">
    <name type="scientific">Nitrosomonas nitrosa</name>
    <dbReference type="NCBI Taxonomy" id="52442"/>
    <lineage>
        <taxon>Bacteria</taxon>
        <taxon>Pseudomonadati</taxon>
        <taxon>Pseudomonadota</taxon>
        <taxon>Betaproteobacteria</taxon>
        <taxon>Nitrosomonadales</taxon>
        <taxon>Nitrosomonadaceae</taxon>
        <taxon>Nitrosomonas</taxon>
    </lineage>
</organism>
<dbReference type="InterPro" id="IPR001296">
    <property type="entry name" value="Glyco_trans_1"/>
</dbReference>
<evidence type="ECO:0000259" key="2">
    <source>
        <dbReference type="Pfam" id="PF00534"/>
    </source>
</evidence>
<evidence type="ECO:0000259" key="3">
    <source>
        <dbReference type="Pfam" id="PF13439"/>
    </source>
</evidence>
<feature type="domain" description="Glycosyltransferase subfamily 4-like N-terminal" evidence="3">
    <location>
        <begin position="82"/>
        <end position="162"/>
    </location>
</feature>
<dbReference type="STRING" id="52442.SAMN05421880_11537"/>
<reference evidence="5 6" key="1">
    <citation type="submission" date="2016-10" db="EMBL/GenBank/DDBJ databases">
        <authorList>
            <person name="de Groot N.N."/>
        </authorList>
    </citation>
    <scope>NUCLEOTIDE SEQUENCE [LARGE SCALE GENOMIC DNA]</scope>
    <source>
        <strain evidence="5 6">Nm146</strain>
    </source>
</reference>
<evidence type="ECO:0000313" key="6">
    <source>
        <dbReference type="Proteomes" id="UP000199561"/>
    </source>
</evidence>
<dbReference type="Pfam" id="PF00534">
    <property type="entry name" value="Glycos_transf_1"/>
    <property type="match status" value="1"/>
</dbReference>
<dbReference type="GO" id="GO:0009103">
    <property type="term" value="P:lipopolysaccharide biosynthetic process"/>
    <property type="evidence" value="ECO:0007669"/>
    <property type="project" value="TreeGrafter"/>
</dbReference>
<proteinExistence type="predicted"/>
<sequence length="347" mass="38642">MSYLNQVGSTTPLSVGVYMPPDIPQSFRVYSENVLAQLSPFGIKPLPFDSVGTLPRNADVLWDIRSGGGNPPPDFLVGMDTPPLVVTIHGLAPISLKGWEYFTGLKDKLLAKHYARGKQRKWVHIRHRIHSVIAVSNFTKNEAIAFTGISADRFVVCHHGVDSKIFRPTSGAKTESYFFHVSNDEPRKNIHRIVNVFIRLRRKYPVELVLKLPREALSKYQGIEGVRVITGYLNSEELAELYRNALAFVFPSLYEGFGMPILEAMSCGCPVITSNVSACPEVADQAALIVDPRSEEELETAMAAFCNEENLYTRLASAGLQRSKHFSWVSSATCHARVFFLAAQSLR</sequence>
<dbReference type="PANTHER" id="PTHR46401:SF2">
    <property type="entry name" value="GLYCOSYLTRANSFERASE WBBK-RELATED"/>
    <property type="match status" value="1"/>
</dbReference>
<feature type="domain" description="Glycosyl transferase family 1" evidence="2">
    <location>
        <begin position="170"/>
        <end position="319"/>
    </location>
</feature>
<dbReference type="CDD" id="cd03809">
    <property type="entry name" value="GT4_MtfB-like"/>
    <property type="match status" value="1"/>
</dbReference>
<dbReference type="PANTHER" id="PTHR46401">
    <property type="entry name" value="GLYCOSYLTRANSFERASE WBBK-RELATED"/>
    <property type="match status" value="1"/>
</dbReference>
<name>A0A1I4QJM2_9PROT</name>
<dbReference type="Pfam" id="PF13439">
    <property type="entry name" value="Glyco_transf_4"/>
    <property type="match status" value="1"/>
</dbReference>
<evidence type="ECO:0000313" key="4">
    <source>
        <dbReference type="EMBL" id="CAE6511907.1"/>
    </source>
</evidence>
<gene>
    <name evidence="4" type="ORF">NMYAN_40029</name>
    <name evidence="5" type="ORF">SAMN05421880_11537</name>
</gene>
<dbReference type="SUPFAM" id="SSF53756">
    <property type="entry name" value="UDP-Glycosyltransferase/glycogen phosphorylase"/>
    <property type="match status" value="1"/>
</dbReference>
<dbReference type="AlphaFoldDB" id="A0A1I4QJM2"/>
<protein>
    <submittedName>
        <fullName evidence="5">Glycosyltransferase involved in cell wall bisynthesis</fullName>
    </submittedName>
</protein>
<evidence type="ECO:0000256" key="1">
    <source>
        <dbReference type="ARBA" id="ARBA00022679"/>
    </source>
</evidence>